<dbReference type="PANTHER" id="PTHR33823:SF4">
    <property type="entry name" value="GENERAL STRESS PROTEIN 16O"/>
    <property type="match status" value="1"/>
</dbReference>
<dbReference type="RefSeq" id="WP_147259138.1">
    <property type="nucleotide sequence ID" value="NZ_VIWU01000001.1"/>
</dbReference>
<dbReference type="InterPro" id="IPR000962">
    <property type="entry name" value="Znf_DskA_TraR"/>
</dbReference>
<dbReference type="GO" id="GO:0008270">
    <property type="term" value="F:zinc ion binding"/>
    <property type="evidence" value="ECO:0007669"/>
    <property type="project" value="UniProtKB-KW"/>
</dbReference>
<dbReference type="PROSITE" id="PS51128">
    <property type="entry name" value="ZF_DKSA_2"/>
    <property type="match status" value="1"/>
</dbReference>
<reference evidence="6 7" key="1">
    <citation type="submission" date="2019-06" db="EMBL/GenBank/DDBJ databases">
        <title>Sequencing the genomes of 1000 actinobacteria strains.</title>
        <authorList>
            <person name="Klenk H.-P."/>
        </authorList>
    </citation>
    <scope>NUCLEOTIDE SEQUENCE [LARGE SCALE GENOMIC DNA]</scope>
    <source>
        <strain evidence="6 7">DSM 45671</strain>
    </source>
</reference>
<dbReference type="Gene3D" id="1.20.120.910">
    <property type="entry name" value="DksA, coiled-coil domain"/>
    <property type="match status" value="1"/>
</dbReference>
<protein>
    <submittedName>
        <fullName evidence="6">TraR/DksA family transcriptional regulator</fullName>
    </submittedName>
</protein>
<keyword evidence="1" id="KW-0479">Metal-binding</keyword>
<keyword evidence="7" id="KW-1185">Reference proteome</keyword>
<evidence type="ECO:0000313" key="6">
    <source>
        <dbReference type="EMBL" id="TWF80471.1"/>
    </source>
</evidence>
<proteinExistence type="predicted"/>
<evidence type="ECO:0000256" key="4">
    <source>
        <dbReference type="PROSITE-ProRule" id="PRU00510"/>
    </source>
</evidence>
<evidence type="ECO:0000259" key="5">
    <source>
        <dbReference type="Pfam" id="PF01258"/>
    </source>
</evidence>
<dbReference type="AlphaFoldDB" id="A0A561T044"/>
<evidence type="ECO:0000256" key="2">
    <source>
        <dbReference type="ARBA" id="ARBA00022771"/>
    </source>
</evidence>
<dbReference type="OrthoDB" id="1121111at2"/>
<accession>A0A561T044</accession>
<organism evidence="6 7">
    <name type="scientific">Pseudonocardia hierapolitana</name>
    <dbReference type="NCBI Taxonomy" id="1128676"/>
    <lineage>
        <taxon>Bacteria</taxon>
        <taxon>Bacillati</taxon>
        <taxon>Actinomycetota</taxon>
        <taxon>Actinomycetes</taxon>
        <taxon>Pseudonocardiales</taxon>
        <taxon>Pseudonocardiaceae</taxon>
        <taxon>Pseudonocardia</taxon>
    </lineage>
</organism>
<evidence type="ECO:0000256" key="1">
    <source>
        <dbReference type="ARBA" id="ARBA00022723"/>
    </source>
</evidence>
<name>A0A561T044_9PSEU</name>
<dbReference type="PANTHER" id="PTHR33823">
    <property type="entry name" value="RNA POLYMERASE-BINDING TRANSCRIPTION FACTOR DKSA-RELATED"/>
    <property type="match status" value="1"/>
</dbReference>
<comment type="caution">
    <text evidence="6">The sequence shown here is derived from an EMBL/GenBank/DDBJ whole genome shotgun (WGS) entry which is preliminary data.</text>
</comment>
<dbReference type="Pfam" id="PF01258">
    <property type="entry name" value="zf-dskA_traR"/>
    <property type="match status" value="1"/>
</dbReference>
<sequence>MVQSSLASSRRQHAGARWLVRQLPALRDELERQRDFREEQLAHLLAHDENGTSLIGYGPRATDGDAARALREVRALLVSGARRALADIELALARMSEGGYGRCRACDAGIPIAVLAAIPTTTLCRVCQLSAEGVTSTGS</sequence>
<evidence type="ECO:0000313" key="7">
    <source>
        <dbReference type="Proteomes" id="UP000321261"/>
    </source>
</evidence>
<dbReference type="EMBL" id="VIWU01000001">
    <property type="protein sequence ID" value="TWF80471.1"/>
    <property type="molecule type" value="Genomic_DNA"/>
</dbReference>
<keyword evidence="2" id="KW-0863">Zinc-finger</keyword>
<gene>
    <name evidence="6" type="ORF">FHX44_116414</name>
</gene>
<feature type="domain" description="Zinc finger DksA/TraR C4-type" evidence="5">
    <location>
        <begin position="98"/>
        <end position="132"/>
    </location>
</feature>
<keyword evidence="3" id="KW-0862">Zinc</keyword>
<dbReference type="Proteomes" id="UP000321261">
    <property type="component" value="Unassembled WGS sequence"/>
</dbReference>
<feature type="zinc finger region" description="dksA C4-type" evidence="4">
    <location>
        <begin position="103"/>
        <end position="127"/>
    </location>
</feature>
<evidence type="ECO:0000256" key="3">
    <source>
        <dbReference type="ARBA" id="ARBA00022833"/>
    </source>
</evidence>